<organism evidence="2 3">
    <name type="scientific">Methanoplanus endosymbiosus</name>
    <dbReference type="NCBI Taxonomy" id="33865"/>
    <lineage>
        <taxon>Archaea</taxon>
        <taxon>Methanobacteriati</taxon>
        <taxon>Methanobacteriota</taxon>
        <taxon>Stenosarchaea group</taxon>
        <taxon>Methanomicrobia</taxon>
        <taxon>Methanomicrobiales</taxon>
        <taxon>Methanomicrobiaceae</taxon>
        <taxon>Methanoplanus</taxon>
    </lineage>
</organism>
<feature type="transmembrane region" description="Helical" evidence="1">
    <location>
        <begin position="85"/>
        <end position="105"/>
    </location>
</feature>
<dbReference type="GeneID" id="74308428"/>
<evidence type="ECO:0000256" key="1">
    <source>
        <dbReference type="SAM" id="Phobius"/>
    </source>
</evidence>
<dbReference type="EMBL" id="CP096115">
    <property type="protein sequence ID" value="UUX92061.1"/>
    <property type="molecule type" value="Genomic_DNA"/>
</dbReference>
<reference evidence="2" key="1">
    <citation type="submission" date="2022-04" db="EMBL/GenBank/DDBJ databases">
        <title>Complete genome of Methanoplanus endosymbiosus DSM 3599.</title>
        <authorList>
            <person name="Chen S.-C."/>
            <person name="You Y.-T."/>
            <person name="Zhou Y.-Z."/>
            <person name="Lai M.-C."/>
        </authorList>
    </citation>
    <scope>NUCLEOTIDE SEQUENCE</scope>
    <source>
        <strain evidence="2">DSM 3599</strain>
    </source>
</reference>
<dbReference type="AlphaFoldDB" id="A0A9E7PNN8"/>
<dbReference type="RefSeq" id="WP_257742213.1">
    <property type="nucleotide sequence ID" value="NZ_CP096115.1"/>
</dbReference>
<gene>
    <name evidence="2" type="ORF">L6E24_11960</name>
</gene>
<dbReference type="Proteomes" id="UP001060368">
    <property type="component" value="Chromosome"/>
</dbReference>
<evidence type="ECO:0000313" key="2">
    <source>
        <dbReference type="EMBL" id="UUX92061.1"/>
    </source>
</evidence>
<feature type="transmembrane region" description="Helical" evidence="1">
    <location>
        <begin position="36"/>
        <end position="65"/>
    </location>
</feature>
<keyword evidence="1" id="KW-0472">Membrane</keyword>
<keyword evidence="1" id="KW-0812">Transmembrane</keyword>
<evidence type="ECO:0000313" key="3">
    <source>
        <dbReference type="Proteomes" id="UP001060368"/>
    </source>
</evidence>
<sequence>MPPKNINEKAPVLPYLSLPNIKHHLKGKLHLTKTPAVLLGMAGATLIALPAATAHLAGFSCWIIGNGLWVVTGISEKDYHLIAQFSFFFLTALMGAVMLLASGVML</sequence>
<accession>A0A9E7PNN8</accession>
<keyword evidence="1" id="KW-1133">Transmembrane helix</keyword>
<protein>
    <submittedName>
        <fullName evidence="2">Uncharacterized protein</fullName>
    </submittedName>
</protein>
<dbReference type="KEGG" id="mend:L6E24_11960"/>
<name>A0A9E7PNN8_9EURY</name>
<proteinExistence type="predicted"/>
<keyword evidence="3" id="KW-1185">Reference proteome</keyword>